<protein>
    <recommendedName>
        <fullName evidence="4">Tyr recombinase domain-containing protein</fullName>
    </recommendedName>
</protein>
<gene>
    <name evidence="2" type="ORF">ANN_06361</name>
</gene>
<keyword evidence="1" id="KW-0233">DNA recombination</keyword>
<evidence type="ECO:0000313" key="3">
    <source>
        <dbReference type="Proteomes" id="UP001148838"/>
    </source>
</evidence>
<comment type="caution">
    <text evidence="2">The sequence shown here is derived from an EMBL/GenBank/DDBJ whole genome shotgun (WGS) entry which is preliminary data.</text>
</comment>
<dbReference type="Proteomes" id="UP001148838">
    <property type="component" value="Unassembled WGS sequence"/>
</dbReference>
<evidence type="ECO:0000256" key="1">
    <source>
        <dbReference type="ARBA" id="ARBA00023172"/>
    </source>
</evidence>
<reference evidence="2 3" key="1">
    <citation type="journal article" date="2022" name="Allergy">
        <title>Genome assembly and annotation of Periplaneta americana reveal a comprehensive cockroach allergen profile.</title>
        <authorList>
            <person name="Wang L."/>
            <person name="Xiong Q."/>
            <person name="Saelim N."/>
            <person name="Wang L."/>
            <person name="Nong W."/>
            <person name="Wan A.T."/>
            <person name="Shi M."/>
            <person name="Liu X."/>
            <person name="Cao Q."/>
            <person name="Hui J.H.L."/>
            <person name="Sookrung N."/>
            <person name="Leung T.F."/>
            <person name="Tungtrongchitr A."/>
            <person name="Tsui S.K.W."/>
        </authorList>
    </citation>
    <scope>NUCLEOTIDE SEQUENCE [LARGE SCALE GENOMIC DNA]</scope>
    <source>
        <strain evidence="2">PWHHKU_190912</strain>
    </source>
</reference>
<accession>A0ABQ8TDC6</accession>
<sequence length="104" mass="11259">MPKLIVEFLKLPLPESYTGHCFRRSTASLLANSGADLLTIKRHCGWKSSCVEESYVEESIANKVGTCRKIFVNAASKEVAAGSSEQVATLLGAALKKLVFPFVV</sequence>
<dbReference type="SUPFAM" id="SSF56349">
    <property type="entry name" value="DNA breaking-rejoining enzymes"/>
    <property type="match status" value="1"/>
</dbReference>
<evidence type="ECO:0008006" key="4">
    <source>
        <dbReference type="Google" id="ProtNLM"/>
    </source>
</evidence>
<keyword evidence="3" id="KW-1185">Reference proteome</keyword>
<dbReference type="InterPro" id="IPR011010">
    <property type="entry name" value="DNA_brk_join_enz"/>
</dbReference>
<name>A0ABQ8TDC6_PERAM</name>
<proteinExistence type="predicted"/>
<organism evidence="2 3">
    <name type="scientific">Periplaneta americana</name>
    <name type="common">American cockroach</name>
    <name type="synonym">Blatta americana</name>
    <dbReference type="NCBI Taxonomy" id="6978"/>
    <lineage>
        <taxon>Eukaryota</taxon>
        <taxon>Metazoa</taxon>
        <taxon>Ecdysozoa</taxon>
        <taxon>Arthropoda</taxon>
        <taxon>Hexapoda</taxon>
        <taxon>Insecta</taxon>
        <taxon>Pterygota</taxon>
        <taxon>Neoptera</taxon>
        <taxon>Polyneoptera</taxon>
        <taxon>Dictyoptera</taxon>
        <taxon>Blattodea</taxon>
        <taxon>Blattoidea</taxon>
        <taxon>Blattidae</taxon>
        <taxon>Blattinae</taxon>
        <taxon>Periplaneta</taxon>
    </lineage>
</organism>
<dbReference type="EMBL" id="JAJSOF020000011">
    <property type="protein sequence ID" value="KAJ4444566.1"/>
    <property type="molecule type" value="Genomic_DNA"/>
</dbReference>
<dbReference type="InterPro" id="IPR013762">
    <property type="entry name" value="Integrase-like_cat_sf"/>
</dbReference>
<evidence type="ECO:0000313" key="2">
    <source>
        <dbReference type="EMBL" id="KAJ4444566.1"/>
    </source>
</evidence>
<dbReference type="Gene3D" id="1.10.443.10">
    <property type="entry name" value="Intergrase catalytic core"/>
    <property type="match status" value="1"/>
</dbReference>